<proteinExistence type="predicted"/>
<feature type="region of interest" description="Disordered" evidence="1">
    <location>
        <begin position="1"/>
        <end position="28"/>
    </location>
</feature>
<organism evidence="2 3">
    <name type="scientific">Halorubrum yunnanense</name>
    <dbReference type="NCBI Taxonomy" id="1526162"/>
    <lineage>
        <taxon>Archaea</taxon>
        <taxon>Methanobacteriati</taxon>
        <taxon>Methanobacteriota</taxon>
        <taxon>Stenosarchaea group</taxon>
        <taxon>Halobacteria</taxon>
        <taxon>Halobacteriales</taxon>
        <taxon>Haloferacaceae</taxon>
        <taxon>Halorubrum</taxon>
    </lineage>
</organism>
<dbReference type="AlphaFoldDB" id="A0ABD5YAM4"/>
<dbReference type="RefSeq" id="WP_267662942.1">
    <property type="nucleotide sequence ID" value="NZ_JAODIX010000015.1"/>
</dbReference>
<protein>
    <submittedName>
        <fullName evidence="2">DUF5812 family protein</fullName>
    </submittedName>
</protein>
<dbReference type="Proteomes" id="UP001596390">
    <property type="component" value="Unassembled WGS sequence"/>
</dbReference>
<gene>
    <name evidence="2" type="ORF">ACFQMK_03465</name>
</gene>
<dbReference type="InterPro" id="IPR043850">
    <property type="entry name" value="DUF5812"/>
</dbReference>
<name>A0ABD5YAM4_9EURY</name>
<feature type="compositionally biased region" description="Basic and acidic residues" evidence="1">
    <location>
        <begin position="1"/>
        <end position="10"/>
    </location>
</feature>
<feature type="compositionally biased region" description="Basic and acidic residues" evidence="1">
    <location>
        <begin position="114"/>
        <end position="125"/>
    </location>
</feature>
<evidence type="ECO:0000256" key="1">
    <source>
        <dbReference type="SAM" id="MobiDB-lite"/>
    </source>
</evidence>
<dbReference type="Pfam" id="PF19129">
    <property type="entry name" value="DUF5812"/>
    <property type="match status" value="1"/>
</dbReference>
<accession>A0ABD5YAM4</accession>
<reference evidence="2 3" key="1">
    <citation type="journal article" date="2019" name="Int. J. Syst. Evol. Microbiol.">
        <title>The Global Catalogue of Microorganisms (GCM) 10K type strain sequencing project: providing services to taxonomists for standard genome sequencing and annotation.</title>
        <authorList>
            <consortium name="The Broad Institute Genomics Platform"/>
            <consortium name="The Broad Institute Genome Sequencing Center for Infectious Disease"/>
            <person name="Wu L."/>
            <person name="Ma J."/>
        </authorList>
    </citation>
    <scope>NUCLEOTIDE SEQUENCE [LARGE SCALE GENOMIC DNA]</scope>
    <source>
        <strain evidence="2 3">Q85</strain>
    </source>
</reference>
<evidence type="ECO:0000313" key="3">
    <source>
        <dbReference type="Proteomes" id="UP001596390"/>
    </source>
</evidence>
<evidence type="ECO:0000313" key="2">
    <source>
        <dbReference type="EMBL" id="MFC7185962.1"/>
    </source>
</evidence>
<feature type="region of interest" description="Disordered" evidence="1">
    <location>
        <begin position="89"/>
        <end position="136"/>
    </location>
</feature>
<dbReference type="EMBL" id="JBHSZZ010000015">
    <property type="protein sequence ID" value="MFC7185962.1"/>
    <property type="molecule type" value="Genomic_DNA"/>
</dbReference>
<keyword evidence="3" id="KW-1185">Reference proteome</keyword>
<sequence>MTDEPERTDAEGSEGADATEAADRKESTFLVTHVESDSAVLKDVRDGQVHTLSSNPGLEADDAVEATVAPDPPMEVTYRVIEVAERRRLSIEESEEPPTVHERDLAAETPTGELAREPRAGEGEIHVLTPPEGDTEDAVADVVEDREATLSRAARLGVNRVEIRSEPGVVSVRYMP</sequence>
<comment type="caution">
    <text evidence="2">The sequence shown here is derived from an EMBL/GenBank/DDBJ whole genome shotgun (WGS) entry which is preliminary data.</text>
</comment>